<comment type="similarity">
    <text evidence="1">Belongs to the short-chain dehydrogenases/reductases (SDR) family.</text>
</comment>
<dbReference type="HOGENOM" id="CLU_010194_1_3_4"/>
<dbReference type="RefSeq" id="WP_043371350.1">
    <property type="nucleotide sequence ID" value="NZ_CP006704.1"/>
</dbReference>
<protein>
    <submittedName>
        <fullName evidence="4">Short-chain dehydrogenase</fullName>
    </submittedName>
</protein>
<dbReference type="PANTHER" id="PTHR43639:SF1">
    <property type="entry name" value="SHORT-CHAIN DEHYDROGENASE_REDUCTASE FAMILY PROTEIN"/>
    <property type="match status" value="1"/>
</dbReference>
<dbReference type="EMBL" id="CP006704">
    <property type="protein sequence ID" value="AIJ45655.1"/>
    <property type="molecule type" value="Genomic_DNA"/>
</dbReference>
<dbReference type="SMART" id="SM00822">
    <property type="entry name" value="PKS_KR"/>
    <property type="match status" value="1"/>
</dbReference>
<dbReference type="AlphaFoldDB" id="A0A076PPN7"/>
<dbReference type="KEGG" id="ctes:O987_07540"/>
<dbReference type="InterPro" id="IPR036291">
    <property type="entry name" value="NAD(P)-bd_dom_sf"/>
</dbReference>
<evidence type="ECO:0000313" key="4">
    <source>
        <dbReference type="EMBL" id="AIJ45655.1"/>
    </source>
</evidence>
<evidence type="ECO:0000256" key="1">
    <source>
        <dbReference type="ARBA" id="ARBA00006484"/>
    </source>
</evidence>
<proteinExistence type="inferred from homology"/>
<evidence type="ECO:0000259" key="3">
    <source>
        <dbReference type="SMART" id="SM00822"/>
    </source>
</evidence>
<reference evidence="4 5" key="1">
    <citation type="journal article" date="2014" name="Genome Announc.">
        <title>Complete Genome Sequence of Polychlorinated Biphenyl Degrader Comamonas testosteroni TK102 (NBRC 109938).</title>
        <authorList>
            <person name="Fukuda K."/>
            <person name="Hosoyama A."/>
            <person name="Tsuchikane K."/>
            <person name="Ohji S."/>
            <person name="Yamazoe A."/>
            <person name="Fujita N."/>
            <person name="Shintani M."/>
            <person name="Kimbara K."/>
        </authorList>
    </citation>
    <scope>NUCLEOTIDE SEQUENCE [LARGE SCALE GENOMIC DNA]</scope>
    <source>
        <strain evidence="4">TK102</strain>
    </source>
</reference>
<dbReference type="InterPro" id="IPR057326">
    <property type="entry name" value="KR_dom"/>
</dbReference>
<dbReference type="InterPro" id="IPR020904">
    <property type="entry name" value="Sc_DH/Rdtase_CS"/>
</dbReference>
<feature type="domain" description="Ketoreductase" evidence="3">
    <location>
        <begin position="13"/>
        <end position="191"/>
    </location>
</feature>
<dbReference type="InterPro" id="IPR002347">
    <property type="entry name" value="SDR_fam"/>
</dbReference>
<dbReference type="Gene3D" id="3.40.50.720">
    <property type="entry name" value="NAD(P)-binding Rossmann-like Domain"/>
    <property type="match status" value="1"/>
</dbReference>
<keyword evidence="2" id="KW-0560">Oxidoreductase</keyword>
<accession>A0A076PPN7</accession>
<dbReference type="SUPFAM" id="SSF51735">
    <property type="entry name" value="NAD(P)-binding Rossmann-fold domains"/>
    <property type="match status" value="1"/>
</dbReference>
<dbReference type="GO" id="GO:0016491">
    <property type="term" value="F:oxidoreductase activity"/>
    <property type="evidence" value="ECO:0007669"/>
    <property type="project" value="UniProtKB-KW"/>
</dbReference>
<dbReference type="Proteomes" id="UP000028782">
    <property type="component" value="Chromosome"/>
</dbReference>
<name>A0A076PPN7_COMTE</name>
<sequence>MNEIFRQFSLEGQVAVVTGAGKGIGRACAITLARAGADVALFARTEADLQAVKAEIEVLGRRAIIVPGDVNRDEDLQALIDRTVAELGKINVLINNVGGGGPNDPRKVTGKAVGDMLAFNVVPAYTLIQKVAAAMDAAGGGAVVNISSTAARYSQKYFSAYAASKAALNQLTRCLAQDFGPRVRINAIEPGTIMTDALAPFLTPERKERMEKTTPMARMGQPEDIANAALFLASPASNWVTGKVLGVDGGVEAPNF</sequence>
<dbReference type="PROSITE" id="PS00061">
    <property type="entry name" value="ADH_SHORT"/>
    <property type="match status" value="1"/>
</dbReference>
<dbReference type="PRINTS" id="PR00080">
    <property type="entry name" value="SDRFAMILY"/>
</dbReference>
<evidence type="ECO:0000313" key="5">
    <source>
        <dbReference type="Proteomes" id="UP000028782"/>
    </source>
</evidence>
<gene>
    <name evidence="4" type="ORF">O987_07540</name>
</gene>
<dbReference type="NCBIfam" id="NF005559">
    <property type="entry name" value="PRK07231.1"/>
    <property type="match status" value="1"/>
</dbReference>
<dbReference type="FunFam" id="3.40.50.720:FF:000084">
    <property type="entry name" value="Short-chain dehydrogenase reductase"/>
    <property type="match status" value="1"/>
</dbReference>
<dbReference type="PANTHER" id="PTHR43639">
    <property type="entry name" value="OXIDOREDUCTASE, SHORT-CHAIN DEHYDROGENASE/REDUCTASE FAMILY (AFU_ORTHOLOGUE AFUA_5G02870)"/>
    <property type="match status" value="1"/>
</dbReference>
<dbReference type="CDD" id="cd05233">
    <property type="entry name" value="SDR_c"/>
    <property type="match status" value="1"/>
</dbReference>
<organism evidence="4 5">
    <name type="scientific">Comamonas testosteroni TK102</name>
    <dbReference type="NCBI Taxonomy" id="1392005"/>
    <lineage>
        <taxon>Bacteria</taxon>
        <taxon>Pseudomonadati</taxon>
        <taxon>Pseudomonadota</taxon>
        <taxon>Betaproteobacteria</taxon>
        <taxon>Burkholderiales</taxon>
        <taxon>Comamonadaceae</taxon>
        <taxon>Comamonas</taxon>
    </lineage>
</organism>
<evidence type="ECO:0000256" key="2">
    <source>
        <dbReference type="ARBA" id="ARBA00023002"/>
    </source>
</evidence>
<dbReference type="PRINTS" id="PR00081">
    <property type="entry name" value="GDHRDH"/>
</dbReference>
<dbReference type="Pfam" id="PF13561">
    <property type="entry name" value="adh_short_C2"/>
    <property type="match status" value="1"/>
</dbReference>